<dbReference type="RefSeq" id="WP_348261241.1">
    <property type="nucleotide sequence ID" value="NZ_CP121196.1"/>
</dbReference>
<dbReference type="EMBL" id="CP121196">
    <property type="protein sequence ID" value="XBH16010.1"/>
    <property type="molecule type" value="Genomic_DNA"/>
</dbReference>
<evidence type="ECO:0000256" key="7">
    <source>
        <dbReference type="ARBA" id="ARBA00023225"/>
    </source>
</evidence>
<dbReference type="PANTHER" id="PTHR34982">
    <property type="entry name" value="YOP PROTEINS TRANSLOCATION PROTEIN L"/>
    <property type="match status" value="1"/>
</dbReference>
<reference evidence="9" key="1">
    <citation type="submission" date="2023-03" db="EMBL/GenBank/DDBJ databases">
        <title>Edaphobacter sp.</title>
        <authorList>
            <person name="Huber K.J."/>
            <person name="Papendorf J."/>
            <person name="Pilke C."/>
            <person name="Bunk B."/>
            <person name="Sproeer C."/>
            <person name="Pester M."/>
        </authorList>
    </citation>
    <scope>NUCLEOTIDE SEQUENCE</scope>
    <source>
        <strain evidence="9">DSM 110680</strain>
    </source>
</reference>
<dbReference type="InterPro" id="IPR051472">
    <property type="entry name" value="T3SS_Stator/FliH"/>
</dbReference>
<proteinExistence type="inferred from homology"/>
<keyword evidence="4" id="KW-0813">Transport</keyword>
<comment type="similarity">
    <text evidence="2">Belongs to the FliH family.</text>
</comment>
<evidence type="ECO:0000313" key="9">
    <source>
        <dbReference type="EMBL" id="XBH16010.1"/>
    </source>
</evidence>
<evidence type="ECO:0000256" key="5">
    <source>
        <dbReference type="ARBA" id="ARBA00022795"/>
    </source>
</evidence>
<dbReference type="Pfam" id="PF02108">
    <property type="entry name" value="FliH"/>
    <property type="match status" value="1"/>
</dbReference>
<accession>A0AAU7DFY8</accession>
<keyword evidence="6" id="KW-0653">Protein transport</keyword>
<feature type="domain" description="Flagellar assembly protein FliH/Type III secretion system HrpE" evidence="8">
    <location>
        <begin position="74"/>
        <end position="197"/>
    </location>
</feature>
<evidence type="ECO:0000256" key="1">
    <source>
        <dbReference type="ARBA" id="ARBA00003041"/>
    </source>
</evidence>
<dbReference type="AlphaFoldDB" id="A0AAU7DFY8"/>
<evidence type="ECO:0000259" key="8">
    <source>
        <dbReference type="Pfam" id="PF02108"/>
    </source>
</evidence>
<sequence length="226" mass="24764">MTEIGAASHDTKTDRACNEFVDPHLGDHELSGATFSEEIEKAFQSGREQGVVEARAIAMDAQLALLQEEECKRAKQAINLAGQFATERDQFLQTVEHEVVKLALAIAARILRREAQIDPLFLIGAVRVALGQLAETAQVKLRIPVCDIELWTDTLAHLPNLKIIPSVAADDHLQVGECVIESEMGSVNLGLACQIHEAERILFHGSSVKTPQIQDLSALKDDKERA</sequence>
<gene>
    <name evidence="9" type="ORF">P8935_15710</name>
</gene>
<protein>
    <recommendedName>
        <fullName evidence="3">Flagellar assembly protein FliH</fullName>
    </recommendedName>
</protein>
<keyword evidence="7" id="KW-1006">Bacterial flagellum protein export</keyword>
<dbReference type="InterPro" id="IPR018035">
    <property type="entry name" value="Flagellar_FliH/T3SS_HrpE"/>
</dbReference>
<dbReference type="GO" id="GO:0044781">
    <property type="term" value="P:bacterial-type flagellum organization"/>
    <property type="evidence" value="ECO:0007669"/>
    <property type="project" value="UniProtKB-KW"/>
</dbReference>
<evidence type="ECO:0000256" key="4">
    <source>
        <dbReference type="ARBA" id="ARBA00022448"/>
    </source>
</evidence>
<dbReference type="PANTHER" id="PTHR34982:SF1">
    <property type="entry name" value="FLAGELLAR ASSEMBLY PROTEIN FLIH"/>
    <property type="match status" value="1"/>
</dbReference>
<evidence type="ECO:0000256" key="6">
    <source>
        <dbReference type="ARBA" id="ARBA00022927"/>
    </source>
</evidence>
<dbReference type="GO" id="GO:0015031">
    <property type="term" value="P:protein transport"/>
    <property type="evidence" value="ECO:0007669"/>
    <property type="project" value="UniProtKB-KW"/>
</dbReference>
<organism evidence="9">
    <name type="scientific">Telmatobacter sp. DSM 110680</name>
    <dbReference type="NCBI Taxonomy" id="3036704"/>
    <lineage>
        <taxon>Bacteria</taxon>
        <taxon>Pseudomonadati</taxon>
        <taxon>Acidobacteriota</taxon>
        <taxon>Terriglobia</taxon>
        <taxon>Terriglobales</taxon>
        <taxon>Acidobacteriaceae</taxon>
        <taxon>Telmatobacter</taxon>
    </lineage>
</organism>
<evidence type="ECO:0000256" key="2">
    <source>
        <dbReference type="ARBA" id="ARBA00006602"/>
    </source>
</evidence>
<comment type="function">
    <text evidence="1">Needed for flagellar regrowth and assembly.</text>
</comment>
<evidence type="ECO:0000256" key="3">
    <source>
        <dbReference type="ARBA" id="ARBA00016507"/>
    </source>
</evidence>
<name>A0AAU7DFY8_9BACT</name>
<keyword evidence="5" id="KW-1005">Bacterial flagellum biogenesis</keyword>
<dbReference type="GO" id="GO:0005829">
    <property type="term" value="C:cytosol"/>
    <property type="evidence" value="ECO:0007669"/>
    <property type="project" value="TreeGrafter"/>
</dbReference>